<dbReference type="GO" id="GO:0004427">
    <property type="term" value="F:inorganic diphosphate phosphatase activity"/>
    <property type="evidence" value="ECO:0007669"/>
    <property type="project" value="UniProtKB-UniRule"/>
</dbReference>
<proteinExistence type="inferred from homology"/>
<accession>A0A0R0D7X0</accession>
<feature type="binding site" evidence="5">
    <location>
        <position position="73"/>
    </location>
    <ligand>
        <name>substrate</name>
    </ligand>
</feature>
<comment type="cofactor">
    <cofactor evidence="1 5">
        <name>Mg(2+)</name>
        <dbReference type="ChEBI" id="CHEBI:18420"/>
    </cofactor>
</comment>
<keyword evidence="3 5" id="KW-0378">Hydrolase</keyword>
<feature type="binding site" evidence="5">
    <location>
        <position position="85"/>
    </location>
    <ligand>
        <name>substrate</name>
    </ligand>
</feature>
<keyword evidence="5" id="KW-0963">Cytoplasm</keyword>
<dbReference type="InterPro" id="IPR008162">
    <property type="entry name" value="Pyrophosphatase"/>
</dbReference>
<evidence type="ECO:0000256" key="5">
    <source>
        <dbReference type="HAMAP-Rule" id="MF_00209"/>
    </source>
</evidence>
<dbReference type="CDD" id="cd00412">
    <property type="entry name" value="pyrophosphatase"/>
    <property type="match status" value="1"/>
</dbReference>
<dbReference type="PROSITE" id="PS00387">
    <property type="entry name" value="PPASE"/>
    <property type="match status" value="1"/>
</dbReference>
<keyword evidence="6" id="KW-0732">Signal</keyword>
<dbReference type="Gene3D" id="3.90.80.10">
    <property type="entry name" value="Inorganic pyrophosphatase"/>
    <property type="match status" value="1"/>
</dbReference>
<dbReference type="GO" id="GO:0000287">
    <property type="term" value="F:magnesium ion binding"/>
    <property type="evidence" value="ECO:0007669"/>
    <property type="project" value="UniProtKB-UniRule"/>
</dbReference>
<dbReference type="EMBL" id="LDJK01000001">
    <property type="protein sequence ID" value="KRG77851.1"/>
    <property type="molecule type" value="Genomic_DNA"/>
</dbReference>
<evidence type="ECO:0000256" key="1">
    <source>
        <dbReference type="ARBA" id="ARBA00001946"/>
    </source>
</evidence>
<feature type="binding site" evidence="5">
    <location>
        <position position="95"/>
    </location>
    <ligand>
        <name>Mg(2+)</name>
        <dbReference type="ChEBI" id="CHEBI:18420"/>
        <label>1</label>
    </ligand>
</feature>
<evidence type="ECO:0000313" key="8">
    <source>
        <dbReference type="Proteomes" id="UP000051386"/>
    </source>
</evidence>
<dbReference type="HAMAP" id="MF_00209">
    <property type="entry name" value="Inorganic_PPase"/>
    <property type="match status" value="1"/>
</dbReference>
<gene>
    <name evidence="5" type="primary">ppa</name>
    <name evidence="7" type="ORF">ABB28_00125</name>
</gene>
<sequence length="223" mass="24235">MKPPMRNALPMLALAAGLTLMAGAAIAADTVLHPFLAAQPKQAPEEANLAVEIPAGSFTKYEIKQDGLLHVDRFQSMPVAYPANYGSMPRTLAGDNDPLDALVLTREPLHPGVIVRFRPIGYLKMVDDGEQDEKVIGVPTDKVDPSYAHVRDLDDLAPIERQRIEAFFRVYKDLPEGRNPVQLSGWGNAAEAKALIQQSMQRFDAAQPVPTPSALQPGHAPSL</sequence>
<organism evidence="7 8">
    <name type="scientific">Stenotrophomonas chelatiphaga</name>
    <dbReference type="NCBI Taxonomy" id="517011"/>
    <lineage>
        <taxon>Bacteria</taxon>
        <taxon>Pseudomonadati</taxon>
        <taxon>Pseudomonadota</taxon>
        <taxon>Gammaproteobacteria</taxon>
        <taxon>Lysobacterales</taxon>
        <taxon>Lysobacteraceae</taxon>
        <taxon>Stenotrophomonas</taxon>
    </lineage>
</organism>
<dbReference type="Pfam" id="PF00719">
    <property type="entry name" value="Pyrophosphatase"/>
    <property type="match status" value="1"/>
</dbReference>
<evidence type="ECO:0000256" key="3">
    <source>
        <dbReference type="ARBA" id="ARBA00022801"/>
    </source>
</evidence>
<feature type="binding site" evidence="5">
    <location>
        <position position="60"/>
    </location>
    <ligand>
        <name>substrate</name>
    </ligand>
</feature>
<dbReference type="InterPro" id="IPR036649">
    <property type="entry name" value="Pyrophosphatase_sf"/>
</dbReference>
<feature type="binding site" evidence="5">
    <location>
        <position position="171"/>
    </location>
    <ligand>
        <name>substrate</name>
    </ligand>
</feature>
<name>A0A0R0D7X0_9GAMM</name>
<dbReference type="PANTHER" id="PTHR10286">
    <property type="entry name" value="INORGANIC PYROPHOSPHATASE"/>
    <property type="match status" value="1"/>
</dbReference>
<reference evidence="7 8" key="1">
    <citation type="submission" date="2015-05" db="EMBL/GenBank/DDBJ databases">
        <title>Genome sequencing and analysis of members of genus Stenotrophomonas.</title>
        <authorList>
            <person name="Patil P.P."/>
            <person name="Midha S."/>
            <person name="Patil P.B."/>
        </authorList>
    </citation>
    <scope>NUCLEOTIDE SEQUENCE [LARGE SCALE GENOMIC DNA]</scope>
    <source>
        <strain evidence="7 8">DSM 21508</strain>
    </source>
</reference>
<feature type="binding site" evidence="5">
    <location>
        <position position="100"/>
    </location>
    <ligand>
        <name>Mg(2+)</name>
        <dbReference type="ChEBI" id="CHEBI:18420"/>
        <label>1</label>
    </ligand>
</feature>
<comment type="similarity">
    <text evidence="5">Belongs to the PPase family.</text>
</comment>
<protein>
    <recommendedName>
        <fullName evidence="5">Inorganic pyrophosphatase</fullName>
        <ecNumber evidence="5">3.6.1.1</ecNumber>
    </recommendedName>
    <alternativeName>
        <fullName evidence="5">Pyrophosphate phospho-hydrolase</fullName>
        <shortName evidence="5">PPase</shortName>
    </alternativeName>
</protein>
<evidence type="ECO:0000256" key="2">
    <source>
        <dbReference type="ARBA" id="ARBA00022723"/>
    </source>
</evidence>
<dbReference type="PATRIC" id="fig|517011.3.peg.27"/>
<dbReference type="GO" id="GO:0005737">
    <property type="term" value="C:cytoplasm"/>
    <property type="evidence" value="ECO:0007669"/>
    <property type="project" value="UniProtKB-SubCell"/>
</dbReference>
<comment type="catalytic activity">
    <reaction evidence="5">
        <text>diphosphate + H2O = 2 phosphate + H(+)</text>
        <dbReference type="Rhea" id="RHEA:24576"/>
        <dbReference type="ChEBI" id="CHEBI:15377"/>
        <dbReference type="ChEBI" id="CHEBI:15378"/>
        <dbReference type="ChEBI" id="CHEBI:33019"/>
        <dbReference type="ChEBI" id="CHEBI:43474"/>
        <dbReference type="EC" id="3.6.1.1"/>
    </reaction>
</comment>
<feature type="signal peptide" evidence="6">
    <location>
        <begin position="1"/>
        <end position="27"/>
    </location>
</feature>
<evidence type="ECO:0000256" key="6">
    <source>
        <dbReference type="SAM" id="SignalP"/>
    </source>
</evidence>
<comment type="function">
    <text evidence="5">Catalyzes the hydrolysis of inorganic pyrophosphate (PPi) forming two phosphate ions.</text>
</comment>
<feature type="binding site" evidence="5">
    <location>
        <position position="100"/>
    </location>
    <ligand>
        <name>Mg(2+)</name>
        <dbReference type="ChEBI" id="CHEBI:18420"/>
        <label>2</label>
    </ligand>
</feature>
<comment type="caution">
    <text evidence="7">The sequence shown here is derived from an EMBL/GenBank/DDBJ whole genome shotgun (WGS) entry which is preliminary data.</text>
</comment>
<keyword evidence="8" id="KW-1185">Reference proteome</keyword>
<comment type="subcellular location">
    <subcellularLocation>
        <location evidence="5">Cytoplasm</location>
    </subcellularLocation>
</comment>
<dbReference type="Proteomes" id="UP000051386">
    <property type="component" value="Unassembled WGS sequence"/>
</dbReference>
<dbReference type="GO" id="GO:0006796">
    <property type="term" value="P:phosphate-containing compound metabolic process"/>
    <property type="evidence" value="ECO:0007669"/>
    <property type="project" value="InterPro"/>
</dbReference>
<evidence type="ECO:0000313" key="7">
    <source>
        <dbReference type="EMBL" id="KRG77851.1"/>
    </source>
</evidence>
<evidence type="ECO:0000256" key="4">
    <source>
        <dbReference type="ARBA" id="ARBA00022842"/>
    </source>
</evidence>
<dbReference type="AlphaFoldDB" id="A0A0R0D7X0"/>
<keyword evidence="4 5" id="KW-0460">Magnesium</keyword>
<feature type="binding site" evidence="5">
    <location>
        <position position="132"/>
    </location>
    <ligand>
        <name>Mg(2+)</name>
        <dbReference type="ChEBI" id="CHEBI:18420"/>
        <label>1</label>
    </ligand>
</feature>
<dbReference type="EC" id="3.6.1.1" evidence="5"/>
<comment type="subunit">
    <text evidence="5">Homohexamer.</text>
</comment>
<keyword evidence="2 5" id="KW-0479">Metal-binding</keyword>
<feature type="chain" id="PRO_5006395340" description="Inorganic pyrophosphatase" evidence="6">
    <location>
        <begin position="28"/>
        <end position="223"/>
    </location>
</feature>
<dbReference type="SUPFAM" id="SSF50324">
    <property type="entry name" value="Inorganic pyrophosphatase"/>
    <property type="match status" value="1"/>
</dbReference>